<accession>A0A3D8I6U6</accession>
<organism evidence="3 4">
    <name type="scientific">Helicobacter marmotae</name>
    <dbReference type="NCBI Taxonomy" id="152490"/>
    <lineage>
        <taxon>Bacteria</taxon>
        <taxon>Pseudomonadati</taxon>
        <taxon>Campylobacterota</taxon>
        <taxon>Epsilonproteobacteria</taxon>
        <taxon>Campylobacterales</taxon>
        <taxon>Helicobacteraceae</taxon>
        <taxon>Helicobacter</taxon>
    </lineage>
</organism>
<feature type="coiled-coil region" evidence="1">
    <location>
        <begin position="47"/>
        <end position="84"/>
    </location>
</feature>
<protein>
    <submittedName>
        <fullName evidence="3">Uncharacterized protein</fullName>
    </submittedName>
</protein>
<evidence type="ECO:0000313" key="4">
    <source>
        <dbReference type="Proteomes" id="UP000256599"/>
    </source>
</evidence>
<dbReference type="OrthoDB" id="5321230at2"/>
<reference evidence="3 4" key="1">
    <citation type="submission" date="2018-04" db="EMBL/GenBank/DDBJ databases">
        <title>Novel Campyloabacter and Helicobacter Species and Strains.</title>
        <authorList>
            <person name="Mannion A.J."/>
            <person name="Shen Z."/>
            <person name="Fox J.G."/>
        </authorList>
    </citation>
    <scope>NUCLEOTIDE SEQUENCE [LARGE SCALE GENOMIC DNA]</scope>
    <source>
        <strain evidence="3 4">MIT 98-6070</strain>
    </source>
</reference>
<keyword evidence="4" id="KW-1185">Reference proteome</keyword>
<keyword evidence="1" id="KW-0175">Coiled coil</keyword>
<evidence type="ECO:0000256" key="1">
    <source>
        <dbReference type="SAM" id="Coils"/>
    </source>
</evidence>
<name>A0A3D8I6U6_9HELI</name>
<dbReference type="RefSeq" id="WP_104699508.1">
    <property type="nucleotide sequence ID" value="NZ_FZPP01000007.1"/>
</dbReference>
<sequence>MAKKKALWYFVGSIIALLIVLGGGYYYMKTLSSQSLEDMTQSIESALLQKQRDIDSQNSALEAKERQIELLKAQNEEIKQAQQSVPAKLRYFIKPKEKVVAHCKDSKIGRWDTPKHCLDELSNAVVEMKNEDNTIVAFEVSGIVDTRPYAGLSPELKQEGLASFRAKEAINIIAKTLPDIAVFEGLSQQKNEERGFIVRAFYVQ</sequence>
<comment type="caution">
    <text evidence="3">The sequence shown here is derived from an EMBL/GenBank/DDBJ whole genome shotgun (WGS) entry which is preliminary data.</text>
</comment>
<gene>
    <name evidence="3" type="ORF">CQA63_03330</name>
</gene>
<proteinExistence type="predicted"/>
<dbReference type="Proteomes" id="UP000256599">
    <property type="component" value="Unassembled WGS sequence"/>
</dbReference>
<keyword evidence="2" id="KW-0812">Transmembrane</keyword>
<feature type="transmembrane region" description="Helical" evidence="2">
    <location>
        <begin position="7"/>
        <end position="28"/>
    </location>
</feature>
<evidence type="ECO:0000313" key="3">
    <source>
        <dbReference type="EMBL" id="RDU60261.1"/>
    </source>
</evidence>
<evidence type="ECO:0000256" key="2">
    <source>
        <dbReference type="SAM" id="Phobius"/>
    </source>
</evidence>
<dbReference type="EMBL" id="NXLR01000004">
    <property type="protein sequence ID" value="RDU60261.1"/>
    <property type="molecule type" value="Genomic_DNA"/>
</dbReference>
<keyword evidence="2" id="KW-1133">Transmembrane helix</keyword>
<dbReference type="AlphaFoldDB" id="A0A3D8I6U6"/>
<keyword evidence="2" id="KW-0472">Membrane</keyword>